<dbReference type="EMBL" id="ML742152">
    <property type="protein sequence ID" value="KAE8148636.1"/>
    <property type="molecule type" value="Genomic_DNA"/>
</dbReference>
<feature type="domain" description="BZIP" evidence="2">
    <location>
        <begin position="103"/>
        <end position="161"/>
    </location>
</feature>
<organism evidence="3 4">
    <name type="scientific">Aspergillus avenaceus</name>
    <dbReference type="NCBI Taxonomy" id="36643"/>
    <lineage>
        <taxon>Eukaryota</taxon>
        <taxon>Fungi</taxon>
        <taxon>Dikarya</taxon>
        <taxon>Ascomycota</taxon>
        <taxon>Pezizomycotina</taxon>
        <taxon>Eurotiomycetes</taxon>
        <taxon>Eurotiomycetidae</taxon>
        <taxon>Eurotiales</taxon>
        <taxon>Aspergillaceae</taxon>
        <taxon>Aspergillus</taxon>
        <taxon>Aspergillus subgen. Circumdati</taxon>
    </lineage>
</organism>
<feature type="compositionally biased region" description="Polar residues" evidence="1">
    <location>
        <begin position="83"/>
        <end position="99"/>
    </location>
</feature>
<dbReference type="PROSITE" id="PS50217">
    <property type="entry name" value="BZIP"/>
    <property type="match status" value="1"/>
</dbReference>
<evidence type="ECO:0000259" key="2">
    <source>
        <dbReference type="PROSITE" id="PS50217"/>
    </source>
</evidence>
<protein>
    <recommendedName>
        <fullName evidence="2">BZIP domain-containing protein</fullName>
    </recommendedName>
</protein>
<accession>A0A5N6TQJ6</accession>
<dbReference type="InterPro" id="IPR046347">
    <property type="entry name" value="bZIP_sf"/>
</dbReference>
<proteinExistence type="predicted"/>
<feature type="compositionally biased region" description="Low complexity" evidence="1">
    <location>
        <begin position="199"/>
        <end position="216"/>
    </location>
</feature>
<evidence type="ECO:0000313" key="4">
    <source>
        <dbReference type="Proteomes" id="UP000325780"/>
    </source>
</evidence>
<dbReference type="SUPFAM" id="SSF57959">
    <property type="entry name" value="Leucine zipper domain"/>
    <property type="match status" value="1"/>
</dbReference>
<dbReference type="PROSITE" id="PS00036">
    <property type="entry name" value="BZIP_BASIC"/>
    <property type="match status" value="1"/>
</dbReference>
<dbReference type="InterPro" id="IPR004827">
    <property type="entry name" value="bZIP"/>
</dbReference>
<dbReference type="Gene3D" id="1.20.5.170">
    <property type="match status" value="1"/>
</dbReference>
<dbReference type="GO" id="GO:0003700">
    <property type="term" value="F:DNA-binding transcription factor activity"/>
    <property type="evidence" value="ECO:0007669"/>
    <property type="project" value="InterPro"/>
</dbReference>
<dbReference type="Proteomes" id="UP000325780">
    <property type="component" value="Unassembled WGS sequence"/>
</dbReference>
<dbReference type="AlphaFoldDB" id="A0A5N6TQJ6"/>
<dbReference type="SMART" id="SM00338">
    <property type="entry name" value="BRLZ"/>
    <property type="match status" value="1"/>
</dbReference>
<evidence type="ECO:0000256" key="1">
    <source>
        <dbReference type="SAM" id="MobiDB-lite"/>
    </source>
</evidence>
<gene>
    <name evidence="3" type="ORF">BDV25DRAFT_141595</name>
</gene>
<feature type="region of interest" description="Disordered" evidence="1">
    <location>
        <begin position="191"/>
        <end position="216"/>
    </location>
</feature>
<keyword evidence="4" id="KW-1185">Reference proteome</keyword>
<name>A0A5N6TQJ6_ASPAV</name>
<feature type="region of interest" description="Disordered" evidence="1">
    <location>
        <begin position="81"/>
        <end position="120"/>
    </location>
</feature>
<sequence>MESFTGQNAHLRSRPSVELGYDERVTGVQWGPTVQYPQTFPSHILDANGQLEPSISVARSLEPLSLSPSLSISPPTVTACLKPSSTSPVGTAHNLQVPYNESRRQTQNRAAQRRFRERREQERLQARAQLEELRTENDRLTEQFELNRDKGKRLEEENERLKSELHVLRKRWQAALRLMSDMVQQDDRAAGLLSPTTDPSSSSASSPSSSISPSASACALQRDMQSLRSSVMMQTLVSLFDERETGLAYSRGVSESLSSDSSN</sequence>
<dbReference type="OrthoDB" id="4500984at2759"/>
<evidence type="ECO:0000313" key="3">
    <source>
        <dbReference type="EMBL" id="KAE8148636.1"/>
    </source>
</evidence>
<reference evidence="3 4" key="1">
    <citation type="submission" date="2019-04" db="EMBL/GenBank/DDBJ databases">
        <title>Friends and foes A comparative genomics study of 23 Aspergillus species from section Flavi.</title>
        <authorList>
            <consortium name="DOE Joint Genome Institute"/>
            <person name="Kjaerbolling I."/>
            <person name="Vesth T."/>
            <person name="Frisvad J.C."/>
            <person name="Nybo J.L."/>
            <person name="Theobald S."/>
            <person name="Kildgaard S."/>
            <person name="Isbrandt T."/>
            <person name="Kuo A."/>
            <person name="Sato A."/>
            <person name="Lyhne E.K."/>
            <person name="Kogle M.E."/>
            <person name="Wiebenga A."/>
            <person name="Kun R.S."/>
            <person name="Lubbers R.J."/>
            <person name="Makela M.R."/>
            <person name="Barry K."/>
            <person name="Chovatia M."/>
            <person name="Clum A."/>
            <person name="Daum C."/>
            <person name="Haridas S."/>
            <person name="He G."/>
            <person name="LaButti K."/>
            <person name="Lipzen A."/>
            <person name="Mondo S."/>
            <person name="Riley R."/>
            <person name="Salamov A."/>
            <person name="Simmons B.A."/>
            <person name="Magnuson J.K."/>
            <person name="Henrissat B."/>
            <person name="Mortensen U.H."/>
            <person name="Larsen T.O."/>
            <person name="Devries R.P."/>
            <person name="Grigoriev I.V."/>
            <person name="Machida M."/>
            <person name="Baker S.E."/>
            <person name="Andersen M.R."/>
        </authorList>
    </citation>
    <scope>NUCLEOTIDE SEQUENCE [LARGE SCALE GENOMIC DNA]</scope>
    <source>
        <strain evidence="3 4">IBT 18842</strain>
    </source>
</reference>